<evidence type="ECO:0008006" key="3">
    <source>
        <dbReference type="Google" id="ProtNLM"/>
    </source>
</evidence>
<keyword evidence="2" id="KW-1185">Reference proteome</keyword>
<evidence type="ECO:0000313" key="1">
    <source>
        <dbReference type="EMBL" id="GAA1193611.1"/>
    </source>
</evidence>
<dbReference type="PIRSF" id="PIRSF015736">
    <property type="entry name" value="MI"/>
    <property type="match status" value="1"/>
</dbReference>
<name>A0ABN1V3W4_9ACTN</name>
<dbReference type="PANTHER" id="PTHR40267:SF1">
    <property type="entry name" value="BLR3294 PROTEIN"/>
    <property type="match status" value="1"/>
</dbReference>
<gene>
    <name evidence="1" type="ORF">GCM10009654_58500</name>
</gene>
<dbReference type="Gene3D" id="3.40.50.12500">
    <property type="match status" value="1"/>
</dbReference>
<dbReference type="PANTHER" id="PTHR40267">
    <property type="entry name" value="BLR3294 PROTEIN"/>
    <property type="match status" value="1"/>
</dbReference>
<dbReference type="Pfam" id="PF17645">
    <property type="entry name" value="Amdase"/>
    <property type="match status" value="1"/>
</dbReference>
<organism evidence="1 2">
    <name type="scientific">Streptomyces hebeiensis</name>
    <dbReference type="NCBI Taxonomy" id="229486"/>
    <lineage>
        <taxon>Bacteria</taxon>
        <taxon>Bacillati</taxon>
        <taxon>Actinomycetota</taxon>
        <taxon>Actinomycetes</taxon>
        <taxon>Kitasatosporales</taxon>
        <taxon>Streptomycetaceae</taxon>
        <taxon>Streptomyces</taxon>
    </lineage>
</organism>
<dbReference type="SUPFAM" id="SSF53822">
    <property type="entry name" value="Periplasmic binding protein-like I"/>
    <property type="match status" value="1"/>
</dbReference>
<comment type="caution">
    <text evidence="1">The sequence shown here is derived from an EMBL/GenBank/DDBJ whole genome shotgun (WGS) entry which is preliminary data.</text>
</comment>
<reference evidence="1 2" key="1">
    <citation type="journal article" date="2019" name="Int. J. Syst. Evol. Microbiol.">
        <title>The Global Catalogue of Microorganisms (GCM) 10K type strain sequencing project: providing services to taxonomists for standard genome sequencing and annotation.</title>
        <authorList>
            <consortium name="The Broad Institute Genomics Platform"/>
            <consortium name="The Broad Institute Genome Sequencing Center for Infectious Disease"/>
            <person name="Wu L."/>
            <person name="Ma J."/>
        </authorList>
    </citation>
    <scope>NUCLEOTIDE SEQUENCE [LARGE SCALE GENOMIC DNA]</scope>
    <source>
        <strain evidence="1 2">JCM 12696</strain>
    </source>
</reference>
<sequence>MGVVASFDFEREEELRRWVPDPVRCSVAYTPRVSYRSNLDLVSRLNDPAVLREPARRLAADGASAVAYLCTACSFAGGPGAEHALRDAMTASGAPRALTTMTAVVEALTAVRARRVAVVHPYQSPVERLLADHLEALGFEVVSLTSLKLGSVAEVYGASGQRVRQAVRAGDRPGADAVFIGCTALPTYEAVAPLEGELGKPVISANQATMWSLMRSAGGRARGGGALLRL</sequence>
<protein>
    <recommendedName>
        <fullName evidence="3">Maleate isomerase</fullName>
    </recommendedName>
</protein>
<dbReference type="InterPro" id="IPR053714">
    <property type="entry name" value="Iso_Racemase_Enz_sf"/>
</dbReference>
<dbReference type="InterPro" id="IPR028082">
    <property type="entry name" value="Peripla_BP_I"/>
</dbReference>
<dbReference type="Proteomes" id="UP001501371">
    <property type="component" value="Unassembled WGS sequence"/>
</dbReference>
<accession>A0ABN1V3W4</accession>
<proteinExistence type="predicted"/>
<dbReference type="EMBL" id="BAAAKV010000070">
    <property type="protein sequence ID" value="GAA1193611.1"/>
    <property type="molecule type" value="Genomic_DNA"/>
</dbReference>
<evidence type="ECO:0000313" key="2">
    <source>
        <dbReference type="Proteomes" id="UP001501371"/>
    </source>
</evidence>
<dbReference type="InterPro" id="IPR026286">
    <property type="entry name" value="MaiA/AMDase"/>
</dbReference>